<evidence type="ECO:0000259" key="2">
    <source>
        <dbReference type="PROSITE" id="PS51898"/>
    </source>
</evidence>
<dbReference type="Gene3D" id="1.10.443.10">
    <property type="entry name" value="Intergrase catalytic core"/>
    <property type="match status" value="1"/>
</dbReference>
<feature type="domain" description="Tyr recombinase" evidence="2">
    <location>
        <begin position="208"/>
        <end position="488"/>
    </location>
</feature>
<gene>
    <name evidence="3" type="ORF">NCI00_05745</name>
</gene>
<keyword evidence="4" id="KW-1185">Reference proteome</keyword>
<dbReference type="PROSITE" id="PS51898">
    <property type="entry name" value="TYR_RECOMBINASE"/>
    <property type="match status" value="1"/>
</dbReference>
<evidence type="ECO:0000313" key="4">
    <source>
        <dbReference type="Proteomes" id="UP001204772"/>
    </source>
</evidence>
<dbReference type="CDD" id="cd00397">
    <property type="entry name" value="DNA_BRE_C"/>
    <property type="match status" value="1"/>
</dbReference>
<dbReference type="InterPro" id="IPR011010">
    <property type="entry name" value="DNA_brk_join_enz"/>
</dbReference>
<organism evidence="3 4">
    <name type="scientific">Runella salmonicolor</name>
    <dbReference type="NCBI Taxonomy" id="2950278"/>
    <lineage>
        <taxon>Bacteria</taxon>
        <taxon>Pseudomonadati</taxon>
        <taxon>Bacteroidota</taxon>
        <taxon>Cytophagia</taxon>
        <taxon>Cytophagales</taxon>
        <taxon>Spirosomataceae</taxon>
        <taxon>Runella</taxon>
    </lineage>
</organism>
<protein>
    <submittedName>
        <fullName evidence="3">Tyrosine-type recombinase/integrase</fullName>
    </submittedName>
</protein>
<evidence type="ECO:0000256" key="1">
    <source>
        <dbReference type="ARBA" id="ARBA00023172"/>
    </source>
</evidence>
<sequence>MKSSLTFILFPTKIPHKKTIYSMITRGKKVIKRTSLRIQIDEKNWDSTTKRVKPREANYLEINQIITSLEIEFGTENLEITSGNDEACAIRYFENALKKSLEDGTMKFSTHLKYCTILKSVKQSVLSQLSSTKLPFKELRKLETIRLLTLGLKKSYRKYGTMKNERVVFNYMSVFRNYVNHWNKYSGTQFPINTSPFFNYISKKVQKKLAVVLTESQIIEMENYQPKGKSTIKSEQLAKNIFLFQYYAGGLRIQDCLLLNNKMFHEDKLVTTIKKTGGIVAMPYYIEMLNCLKNYYPIEYENSINPARLGSIKLPAETISQLYRIDGVDFKEMGLKELENVISQVSKSEHLQAVTLELLKVKQRLEERIMGVFFKQIHDLPIHFVFPLLKFEDFKDVYDDNRKFSPNHEALIHRARTRHNSALKRIGKSLGIDGLTGHVPRHSLANHLYENRFSIDKIQQVLVHANPATTRIYLQERHGPNDVIDTLNEFHRIRTKSI</sequence>
<comment type="caution">
    <text evidence="3">The sequence shown here is derived from an EMBL/GenBank/DDBJ whole genome shotgun (WGS) entry which is preliminary data.</text>
</comment>
<dbReference type="RefSeq" id="WP_253525931.1">
    <property type="nucleotide sequence ID" value="NZ_JAMZEL010000001.1"/>
</dbReference>
<dbReference type="InterPro" id="IPR035386">
    <property type="entry name" value="Arm-DNA-bind_5"/>
</dbReference>
<accession>A0ABT1FN17</accession>
<dbReference type="InterPro" id="IPR002104">
    <property type="entry name" value="Integrase_catalytic"/>
</dbReference>
<name>A0ABT1FN17_9BACT</name>
<keyword evidence="1" id="KW-0233">DNA recombination</keyword>
<dbReference type="Pfam" id="PF17293">
    <property type="entry name" value="Arm-DNA-bind_5"/>
    <property type="match status" value="1"/>
</dbReference>
<dbReference type="Pfam" id="PF00589">
    <property type="entry name" value="Phage_integrase"/>
    <property type="match status" value="1"/>
</dbReference>
<reference evidence="3 4" key="1">
    <citation type="submission" date="2022-06" db="EMBL/GenBank/DDBJ databases">
        <title>Runella sp. S5 genome sequencing.</title>
        <authorList>
            <person name="Park S."/>
        </authorList>
    </citation>
    <scope>NUCLEOTIDE SEQUENCE [LARGE SCALE GENOMIC DNA]</scope>
    <source>
        <strain evidence="3 4">S5</strain>
    </source>
</reference>
<dbReference type="EMBL" id="JAMZEL010000001">
    <property type="protein sequence ID" value="MCP1381917.1"/>
    <property type="molecule type" value="Genomic_DNA"/>
</dbReference>
<evidence type="ECO:0000313" key="3">
    <source>
        <dbReference type="EMBL" id="MCP1381917.1"/>
    </source>
</evidence>
<proteinExistence type="predicted"/>
<dbReference type="Proteomes" id="UP001204772">
    <property type="component" value="Unassembled WGS sequence"/>
</dbReference>
<dbReference type="InterPro" id="IPR013762">
    <property type="entry name" value="Integrase-like_cat_sf"/>
</dbReference>
<dbReference type="SUPFAM" id="SSF56349">
    <property type="entry name" value="DNA breaking-rejoining enzymes"/>
    <property type="match status" value="1"/>
</dbReference>